<evidence type="ECO:0000313" key="10">
    <source>
        <dbReference type="EMBL" id="PLC54171.1"/>
    </source>
</evidence>
<dbReference type="GO" id="GO:0003746">
    <property type="term" value="F:translation elongation factor activity"/>
    <property type="evidence" value="ECO:0007669"/>
    <property type="project" value="UniProtKB-UniRule"/>
</dbReference>
<dbReference type="HAMAP" id="MF_00050">
    <property type="entry name" value="EF_Ts"/>
    <property type="match status" value="1"/>
</dbReference>
<dbReference type="AlphaFoldDB" id="A0A2N4UGM1"/>
<evidence type="ECO:0000256" key="1">
    <source>
        <dbReference type="ARBA" id="ARBA00005532"/>
    </source>
</evidence>
<proteinExistence type="inferred from homology"/>
<dbReference type="Pfam" id="PF00889">
    <property type="entry name" value="EF_TS"/>
    <property type="match status" value="1"/>
</dbReference>
<feature type="region of interest" description="Involved in Mg(2+) ion dislocation from EF-Tu" evidence="6">
    <location>
        <begin position="94"/>
        <end position="97"/>
    </location>
</feature>
<dbReference type="Gene3D" id="3.30.479.20">
    <property type="entry name" value="Elongation factor Ts, dimerisation domain"/>
    <property type="match status" value="2"/>
</dbReference>
<dbReference type="InterPro" id="IPR001816">
    <property type="entry name" value="Transl_elong_EFTs/EF1B"/>
</dbReference>
<dbReference type="InterPro" id="IPR036402">
    <property type="entry name" value="EF-Ts_dimer_sf"/>
</dbReference>
<reference evidence="10 11" key="1">
    <citation type="submission" date="2017-10" db="EMBL/GenBank/DDBJ databases">
        <title>Two draft genome sequences of Pusillimonas sp. strains isolated from a nitrate- and radionuclide-contaminated groundwater in Russia.</title>
        <authorList>
            <person name="Grouzdev D.S."/>
            <person name="Tourova T.P."/>
            <person name="Goeva M.A."/>
            <person name="Babich T.L."/>
            <person name="Sokolova D.S."/>
            <person name="Abdullin R."/>
            <person name="Poltaraus A.B."/>
            <person name="Toshchakov S.V."/>
            <person name="Nazina T.N."/>
        </authorList>
    </citation>
    <scope>NUCLEOTIDE SEQUENCE [LARGE SCALE GENOMIC DNA]</scope>
    <source>
        <strain evidence="10 11">JR1/69-2-13</strain>
    </source>
</reference>
<dbReference type="PROSITE" id="PS01127">
    <property type="entry name" value="EF_TS_2"/>
    <property type="match status" value="1"/>
</dbReference>
<dbReference type="GO" id="GO:0005737">
    <property type="term" value="C:cytoplasm"/>
    <property type="evidence" value="ECO:0007669"/>
    <property type="project" value="UniProtKB-SubCell"/>
</dbReference>
<dbReference type="Gene3D" id="1.10.8.10">
    <property type="entry name" value="DNA helicase RuvA subunit, C-terminal domain"/>
    <property type="match status" value="1"/>
</dbReference>
<evidence type="ECO:0000256" key="5">
    <source>
        <dbReference type="ARBA" id="ARBA00022917"/>
    </source>
</evidence>
<evidence type="ECO:0000313" key="11">
    <source>
        <dbReference type="Proteomes" id="UP000234328"/>
    </source>
</evidence>
<comment type="caution">
    <text evidence="10">The sequence shown here is derived from an EMBL/GenBank/DDBJ whole genome shotgun (WGS) entry which is preliminary data.</text>
</comment>
<dbReference type="Gene3D" id="1.10.286.20">
    <property type="match status" value="1"/>
</dbReference>
<dbReference type="CDD" id="cd14275">
    <property type="entry name" value="UBA_EF-Ts"/>
    <property type="match status" value="1"/>
</dbReference>
<evidence type="ECO:0000256" key="6">
    <source>
        <dbReference type="HAMAP-Rule" id="MF_00050"/>
    </source>
</evidence>
<keyword evidence="3 6" id="KW-0963">Cytoplasm</keyword>
<dbReference type="InterPro" id="IPR014039">
    <property type="entry name" value="Transl_elong_EFTs/EF1B_dimer"/>
</dbReference>
<protein>
    <recommendedName>
        <fullName evidence="2 6">Elongation factor Ts</fullName>
        <shortName evidence="6">EF-Ts</shortName>
    </recommendedName>
</protein>
<evidence type="ECO:0000256" key="7">
    <source>
        <dbReference type="RuleBase" id="RU000642"/>
    </source>
</evidence>
<comment type="function">
    <text evidence="6 7">Associates with the EF-Tu.GDP complex and induces the exchange of GDP to GTP. It remains bound to the aminoacyl-tRNA.EF-Tu.GTP complex up to the GTP hydrolysis stage on the ribosome.</text>
</comment>
<keyword evidence="4 6" id="KW-0251">Elongation factor</keyword>
<organism evidence="10 11">
    <name type="scientific">Pollutimonas nitritireducens</name>
    <dbReference type="NCBI Taxonomy" id="2045209"/>
    <lineage>
        <taxon>Bacteria</taxon>
        <taxon>Pseudomonadati</taxon>
        <taxon>Pseudomonadota</taxon>
        <taxon>Betaproteobacteria</taxon>
        <taxon>Burkholderiales</taxon>
        <taxon>Alcaligenaceae</taxon>
        <taxon>Pollutimonas</taxon>
    </lineage>
</organism>
<keyword evidence="11" id="KW-1185">Reference proteome</keyword>
<dbReference type="OrthoDB" id="9808348at2"/>
<sequence>MPGSVLVNWRKKVAQITASMVKELREKTDAPMMECKKALTEAEGDLARAEEILRVKLGNKASKAATRVTAEGLIGLHISPDSKRGTVVEVNCETDFVAKNDDFVGFINQVAELITEKNPADVAALSELPMGEATVEVTRSALVGKIGENISIRRFQRFETSDKLASYVHGGKIGVLVDFAGPEETGKDLAMHIAATKPRALDASGVSPADIATERSVAEQKAAESGKPAEIVSKMVEGSVQKFLKEVTLLSQPFVKNDKQSIEQMLKEKGAKITGFALYVVGEGIEKKSEDFAAEVAAAAAGTA</sequence>
<evidence type="ECO:0000256" key="4">
    <source>
        <dbReference type="ARBA" id="ARBA00022768"/>
    </source>
</evidence>
<dbReference type="InterPro" id="IPR009060">
    <property type="entry name" value="UBA-like_sf"/>
</dbReference>
<name>A0A2N4UGM1_9BURK</name>
<dbReference type="EMBL" id="PDNV01000005">
    <property type="protein sequence ID" value="PLC54171.1"/>
    <property type="molecule type" value="Genomic_DNA"/>
</dbReference>
<evidence type="ECO:0000259" key="9">
    <source>
        <dbReference type="Pfam" id="PF00889"/>
    </source>
</evidence>
<dbReference type="PANTHER" id="PTHR11741">
    <property type="entry name" value="ELONGATION FACTOR TS"/>
    <property type="match status" value="1"/>
</dbReference>
<accession>A0A2N4UGM1</accession>
<evidence type="ECO:0000256" key="8">
    <source>
        <dbReference type="RuleBase" id="RU000643"/>
    </source>
</evidence>
<dbReference type="SUPFAM" id="SSF54713">
    <property type="entry name" value="Elongation factor Ts (EF-Ts), dimerisation domain"/>
    <property type="match status" value="2"/>
</dbReference>
<dbReference type="NCBIfam" id="TIGR00116">
    <property type="entry name" value="tsf"/>
    <property type="match status" value="1"/>
</dbReference>
<feature type="domain" description="Translation elongation factor EFTs/EF1B dimerisation" evidence="9">
    <location>
        <begin position="85"/>
        <end position="283"/>
    </location>
</feature>
<comment type="similarity">
    <text evidence="1 6 7">Belongs to the EF-Ts family.</text>
</comment>
<evidence type="ECO:0000256" key="2">
    <source>
        <dbReference type="ARBA" id="ARBA00016956"/>
    </source>
</evidence>
<comment type="subcellular location">
    <subcellularLocation>
        <location evidence="6 8">Cytoplasm</location>
    </subcellularLocation>
</comment>
<evidence type="ECO:0000256" key="3">
    <source>
        <dbReference type="ARBA" id="ARBA00022490"/>
    </source>
</evidence>
<dbReference type="SUPFAM" id="SSF46934">
    <property type="entry name" value="UBA-like"/>
    <property type="match status" value="1"/>
</dbReference>
<dbReference type="PANTHER" id="PTHR11741:SF0">
    <property type="entry name" value="ELONGATION FACTOR TS, MITOCHONDRIAL"/>
    <property type="match status" value="1"/>
</dbReference>
<keyword evidence="5 6" id="KW-0648">Protein biosynthesis</keyword>
<dbReference type="FunFam" id="1.10.286.20:FF:000001">
    <property type="entry name" value="Elongation factor Ts"/>
    <property type="match status" value="1"/>
</dbReference>
<dbReference type="FunFam" id="1.10.8.10:FF:000001">
    <property type="entry name" value="Elongation factor Ts"/>
    <property type="match status" value="1"/>
</dbReference>
<gene>
    <name evidence="6" type="primary">tsf</name>
    <name evidence="10" type="ORF">CR155_08605</name>
</gene>
<dbReference type="Proteomes" id="UP000234328">
    <property type="component" value="Unassembled WGS sequence"/>
</dbReference>
<dbReference type="InterPro" id="IPR018101">
    <property type="entry name" value="Transl_elong_Ts_CS"/>
</dbReference>